<evidence type="ECO:0000256" key="1">
    <source>
        <dbReference type="ARBA" id="ARBA00004123"/>
    </source>
</evidence>
<dbReference type="Proteomes" id="UP000054988">
    <property type="component" value="Unassembled WGS sequence"/>
</dbReference>
<feature type="region of interest" description="Disordered" evidence="9">
    <location>
        <begin position="428"/>
        <end position="461"/>
    </location>
</feature>
<evidence type="ECO:0000256" key="5">
    <source>
        <dbReference type="ARBA" id="ARBA00020265"/>
    </source>
</evidence>
<comment type="pathway">
    <text evidence="3">tRNA modification; 5-methoxycarbonylmethyl-2-thiouridine-tRNA biosynthesis.</text>
</comment>
<dbReference type="GO" id="GO:0005737">
    <property type="term" value="C:cytoplasm"/>
    <property type="evidence" value="ECO:0007669"/>
    <property type="project" value="UniProtKB-SubCell"/>
</dbReference>
<comment type="caution">
    <text evidence="10">The sequence shown here is derived from an EMBL/GenBank/DDBJ whole genome shotgun (WGS) entry which is preliminary data.</text>
</comment>
<evidence type="ECO:0000256" key="9">
    <source>
        <dbReference type="SAM" id="MobiDB-lite"/>
    </source>
</evidence>
<dbReference type="CDD" id="cd19494">
    <property type="entry name" value="Elp4"/>
    <property type="match status" value="1"/>
</dbReference>
<organism evidence="10 11">
    <name type="scientific">Moniliophthora roreri</name>
    <name type="common">Frosty pod rot fungus</name>
    <name type="synonym">Monilia roreri</name>
    <dbReference type="NCBI Taxonomy" id="221103"/>
    <lineage>
        <taxon>Eukaryota</taxon>
        <taxon>Fungi</taxon>
        <taxon>Dikarya</taxon>
        <taxon>Basidiomycota</taxon>
        <taxon>Agaricomycotina</taxon>
        <taxon>Agaricomycetes</taxon>
        <taxon>Agaricomycetidae</taxon>
        <taxon>Agaricales</taxon>
        <taxon>Marasmiineae</taxon>
        <taxon>Marasmiaceae</taxon>
        <taxon>Moniliophthora</taxon>
    </lineage>
</organism>
<feature type="compositionally biased region" description="Basic residues" evidence="9">
    <location>
        <begin position="441"/>
        <end position="450"/>
    </location>
</feature>
<dbReference type="AlphaFoldDB" id="A0A0W0FY89"/>
<gene>
    <name evidence="10" type="ORF">WG66_6248</name>
</gene>
<dbReference type="PANTHER" id="PTHR12896">
    <property type="entry name" value="PAX6 NEIGHBOR PROTEIN PAXNEB"/>
    <property type="match status" value="1"/>
</dbReference>
<accession>A0A0W0FY89</accession>
<sequence>MSSFKRKTTSKQTATLPGTRVSPGSIATVLTSTGIPSLDDILGGGLPLSCSLVVTAPDQHSSYGELVQKYFVAQGFVSKHNILLIGEDPSQFAKGCMWTSGSSSLQSASISTPSPSTVEAEEEGEAERSDEKIKIAWRYENLKPFQTTVGPSTPSMEDYCATFDLTTRIPDSFIQKALSTGQLSICDVNSFGSEKISTVEVISHLEGVLESKGLTTPLRICVPTLGSPSWGVLSVQDISRFLQSVRTLLRHYTNACVSISIAPHLSSENWGGPGWIHKLGWLSDSLVTLAAFTANPSMSALFPGHHGLVHIYTLPAPHTLLPPSNRFSTLRGLSAAADSCGSGENNLAFKCTRKRLIFETMHLDVEGGVSERRTTPSSNTLDVATSSTIQDAGGPKAQFANIEVEIEEKTKEEAPVAVSSIAAGVEKMGISPEGSTLSQGKSKKPKKRVGFRSDRPDLYDF</sequence>
<keyword evidence="8" id="KW-0539">Nucleus</keyword>
<feature type="compositionally biased region" description="Low complexity" evidence="9">
    <location>
        <begin position="103"/>
        <end position="117"/>
    </location>
</feature>
<evidence type="ECO:0000256" key="8">
    <source>
        <dbReference type="ARBA" id="ARBA00023242"/>
    </source>
</evidence>
<dbReference type="InterPro" id="IPR027417">
    <property type="entry name" value="P-loop_NTPase"/>
</dbReference>
<dbReference type="Gene3D" id="3.40.50.300">
    <property type="entry name" value="P-loop containing nucleotide triphosphate hydrolases"/>
    <property type="match status" value="1"/>
</dbReference>
<evidence type="ECO:0000256" key="4">
    <source>
        <dbReference type="ARBA" id="ARBA00007573"/>
    </source>
</evidence>
<evidence type="ECO:0000313" key="11">
    <source>
        <dbReference type="Proteomes" id="UP000054988"/>
    </source>
</evidence>
<feature type="region of interest" description="Disordered" evidence="9">
    <location>
        <begin position="103"/>
        <end position="129"/>
    </location>
</feature>
<evidence type="ECO:0000256" key="2">
    <source>
        <dbReference type="ARBA" id="ARBA00004496"/>
    </source>
</evidence>
<proteinExistence type="inferred from homology"/>
<reference evidence="10 11" key="1">
    <citation type="submission" date="2015-12" db="EMBL/GenBank/DDBJ databases">
        <title>Draft genome sequence of Moniliophthora roreri, the causal agent of frosty pod rot of cacao.</title>
        <authorList>
            <person name="Aime M.C."/>
            <person name="Diaz-Valderrama J.R."/>
            <person name="Kijpornyongpan T."/>
            <person name="Phillips-Mora W."/>
        </authorList>
    </citation>
    <scope>NUCLEOTIDE SEQUENCE [LARGE SCALE GENOMIC DNA]</scope>
    <source>
        <strain evidence="10 11">MCA 2952</strain>
    </source>
</reference>
<feature type="compositionally biased region" description="Basic and acidic residues" evidence="9">
    <location>
        <begin position="451"/>
        <end position="461"/>
    </location>
</feature>
<dbReference type="PANTHER" id="PTHR12896:SF1">
    <property type="entry name" value="ELONGATOR COMPLEX PROTEIN 4"/>
    <property type="match status" value="1"/>
</dbReference>
<dbReference type="eggNOG" id="KOG3949">
    <property type="taxonomic scope" value="Eukaryota"/>
</dbReference>
<keyword evidence="6" id="KW-0963">Cytoplasm</keyword>
<keyword evidence="7" id="KW-0819">tRNA processing</keyword>
<evidence type="ECO:0000256" key="6">
    <source>
        <dbReference type="ARBA" id="ARBA00022490"/>
    </source>
</evidence>
<name>A0A0W0FY89_MONRR</name>
<evidence type="ECO:0000256" key="3">
    <source>
        <dbReference type="ARBA" id="ARBA00005043"/>
    </source>
</evidence>
<dbReference type="GO" id="GO:0033588">
    <property type="term" value="C:elongator holoenzyme complex"/>
    <property type="evidence" value="ECO:0007669"/>
    <property type="project" value="InterPro"/>
</dbReference>
<dbReference type="GO" id="GO:0002098">
    <property type="term" value="P:tRNA wobble uridine modification"/>
    <property type="evidence" value="ECO:0007669"/>
    <property type="project" value="InterPro"/>
</dbReference>
<comment type="similarity">
    <text evidence="4">Belongs to the ELP4 family.</text>
</comment>
<evidence type="ECO:0000256" key="7">
    <source>
        <dbReference type="ARBA" id="ARBA00022694"/>
    </source>
</evidence>
<dbReference type="Pfam" id="PF05625">
    <property type="entry name" value="PAXNEB"/>
    <property type="match status" value="1"/>
</dbReference>
<comment type="subcellular location">
    <subcellularLocation>
        <location evidence="2">Cytoplasm</location>
    </subcellularLocation>
    <subcellularLocation>
        <location evidence="1">Nucleus</location>
    </subcellularLocation>
</comment>
<protein>
    <recommendedName>
        <fullName evidence="5">Elongator complex protein 4</fullName>
    </recommendedName>
</protein>
<dbReference type="EMBL" id="LATX01001501">
    <property type="protein sequence ID" value="KTB41280.1"/>
    <property type="molecule type" value="Genomic_DNA"/>
</dbReference>
<dbReference type="UniPathway" id="UPA00988"/>
<evidence type="ECO:0000313" key="10">
    <source>
        <dbReference type="EMBL" id="KTB41280.1"/>
    </source>
</evidence>
<dbReference type="GO" id="GO:0008023">
    <property type="term" value="C:transcription elongation factor complex"/>
    <property type="evidence" value="ECO:0007669"/>
    <property type="project" value="TreeGrafter"/>
</dbReference>
<dbReference type="InterPro" id="IPR008728">
    <property type="entry name" value="Elongator_complex_protein_4"/>
</dbReference>